<accession>A0A1H6LZR2</accession>
<evidence type="ECO:0000313" key="2">
    <source>
        <dbReference type="Proteomes" id="UP000199371"/>
    </source>
</evidence>
<dbReference type="STRING" id="173990.SAMN05660691_02309"/>
<gene>
    <name evidence="1" type="ORF">SAMN05660691_02309</name>
</gene>
<keyword evidence="2" id="KW-1185">Reference proteome</keyword>
<organism evidence="1 2">
    <name type="scientific">Rheinheimera pacifica</name>
    <dbReference type="NCBI Taxonomy" id="173990"/>
    <lineage>
        <taxon>Bacteria</taxon>
        <taxon>Pseudomonadati</taxon>
        <taxon>Pseudomonadota</taxon>
        <taxon>Gammaproteobacteria</taxon>
        <taxon>Chromatiales</taxon>
        <taxon>Chromatiaceae</taxon>
        <taxon>Rheinheimera</taxon>
    </lineage>
</organism>
<proteinExistence type="predicted"/>
<sequence>MCPAANFFSMLSKQADSINLGAVKRWVIRLWHCCAATVYCLFTGVMNAPFNSAVVLA</sequence>
<evidence type="ECO:0000313" key="1">
    <source>
        <dbReference type="EMBL" id="SEH94399.1"/>
    </source>
</evidence>
<dbReference type="EMBL" id="FNXF01000008">
    <property type="protein sequence ID" value="SEH94399.1"/>
    <property type="molecule type" value="Genomic_DNA"/>
</dbReference>
<dbReference type="Proteomes" id="UP000199371">
    <property type="component" value="Unassembled WGS sequence"/>
</dbReference>
<name>A0A1H6LZR2_9GAMM</name>
<protein>
    <submittedName>
        <fullName evidence="1">Uncharacterized protein</fullName>
    </submittedName>
</protein>
<reference evidence="2" key="1">
    <citation type="submission" date="2016-10" db="EMBL/GenBank/DDBJ databases">
        <authorList>
            <person name="Varghese N."/>
            <person name="Submissions S."/>
        </authorList>
    </citation>
    <scope>NUCLEOTIDE SEQUENCE [LARGE SCALE GENOMIC DNA]</scope>
    <source>
        <strain evidence="2">DSM 17616</strain>
    </source>
</reference>
<dbReference type="AlphaFoldDB" id="A0A1H6LZR2"/>